<feature type="non-terminal residue" evidence="2">
    <location>
        <position position="1"/>
    </location>
</feature>
<feature type="compositionally biased region" description="Basic and acidic residues" evidence="1">
    <location>
        <begin position="182"/>
        <end position="194"/>
    </location>
</feature>
<dbReference type="Gramene" id="TVU10067">
    <property type="protein sequence ID" value="TVU10067"/>
    <property type="gene ID" value="EJB05_43575"/>
</dbReference>
<dbReference type="OrthoDB" id="843671at2759"/>
<dbReference type="Proteomes" id="UP000324897">
    <property type="component" value="Chromosome 3"/>
</dbReference>
<sequence>MGACFSLSRSPPASSTTPPELGRLAIKVVYLDGSMAKFPGPVTAREALATNDGRRHRDSPRFLCSSDELGFDTPARAMAAEEALQPGQLYFVLPASMLRRPLSGQDMAALAVKATRALAVEAGLVGRGGCVSSRRKEGDGEAARGKLRKTARVAPLVAPSSSSKESGSSQGTWNQQGFSEYGTHKMGYDGERTVGKRRHRVGVRSGARRRACVQRLGAIAEGSE</sequence>
<evidence type="ECO:0000256" key="1">
    <source>
        <dbReference type="SAM" id="MobiDB-lite"/>
    </source>
</evidence>
<dbReference type="InterPro" id="IPR025322">
    <property type="entry name" value="PADRE_dom"/>
</dbReference>
<evidence type="ECO:0000313" key="2">
    <source>
        <dbReference type="EMBL" id="TVU10067.1"/>
    </source>
</evidence>
<feature type="compositionally biased region" description="Basic and acidic residues" evidence="1">
    <location>
        <begin position="134"/>
        <end position="144"/>
    </location>
</feature>
<gene>
    <name evidence="2" type="ORF">EJB05_43575</name>
</gene>
<comment type="caution">
    <text evidence="2">The sequence shown here is derived from an EMBL/GenBank/DDBJ whole genome shotgun (WGS) entry which is preliminary data.</text>
</comment>
<proteinExistence type="predicted"/>
<feature type="compositionally biased region" description="Low complexity" evidence="1">
    <location>
        <begin position="160"/>
        <end position="169"/>
    </location>
</feature>
<name>A0A5J9TFT6_9POAL</name>
<reference evidence="2 3" key="1">
    <citation type="journal article" date="2019" name="Sci. Rep.">
        <title>A high-quality genome of Eragrostis curvula grass provides insights into Poaceae evolution and supports new strategies to enhance forage quality.</title>
        <authorList>
            <person name="Carballo J."/>
            <person name="Santos B.A.C.M."/>
            <person name="Zappacosta D."/>
            <person name="Garbus I."/>
            <person name="Selva J.P."/>
            <person name="Gallo C.A."/>
            <person name="Diaz A."/>
            <person name="Albertini E."/>
            <person name="Caccamo M."/>
            <person name="Echenique V."/>
        </authorList>
    </citation>
    <scope>NUCLEOTIDE SEQUENCE [LARGE SCALE GENOMIC DNA]</scope>
    <source>
        <strain evidence="3">cv. Victoria</strain>
        <tissue evidence="2">Leaf</tissue>
    </source>
</reference>
<feature type="compositionally biased region" description="Basic residues" evidence="1">
    <location>
        <begin position="195"/>
        <end position="209"/>
    </location>
</feature>
<dbReference type="EMBL" id="RWGY01000039">
    <property type="protein sequence ID" value="TVU10067.1"/>
    <property type="molecule type" value="Genomic_DNA"/>
</dbReference>
<protein>
    <submittedName>
        <fullName evidence="2">Uncharacterized protein</fullName>
    </submittedName>
</protein>
<dbReference type="Pfam" id="PF14009">
    <property type="entry name" value="PADRE"/>
    <property type="match status" value="1"/>
</dbReference>
<evidence type="ECO:0000313" key="3">
    <source>
        <dbReference type="Proteomes" id="UP000324897"/>
    </source>
</evidence>
<accession>A0A5J9TFT6</accession>
<feature type="region of interest" description="Disordered" evidence="1">
    <location>
        <begin position="130"/>
        <end position="209"/>
    </location>
</feature>
<dbReference type="AlphaFoldDB" id="A0A5J9TFT6"/>
<keyword evidence="3" id="KW-1185">Reference proteome</keyword>
<dbReference type="PANTHER" id="PTHR33052">
    <property type="entry name" value="DUF4228 DOMAIN PROTEIN-RELATED"/>
    <property type="match status" value="1"/>
</dbReference>
<organism evidence="2 3">
    <name type="scientific">Eragrostis curvula</name>
    <name type="common">weeping love grass</name>
    <dbReference type="NCBI Taxonomy" id="38414"/>
    <lineage>
        <taxon>Eukaryota</taxon>
        <taxon>Viridiplantae</taxon>
        <taxon>Streptophyta</taxon>
        <taxon>Embryophyta</taxon>
        <taxon>Tracheophyta</taxon>
        <taxon>Spermatophyta</taxon>
        <taxon>Magnoliopsida</taxon>
        <taxon>Liliopsida</taxon>
        <taxon>Poales</taxon>
        <taxon>Poaceae</taxon>
        <taxon>PACMAD clade</taxon>
        <taxon>Chloridoideae</taxon>
        <taxon>Eragrostideae</taxon>
        <taxon>Eragrostidinae</taxon>
        <taxon>Eragrostis</taxon>
    </lineage>
</organism>